<organism evidence="2 3">
    <name type="scientific">Tistlia consotensis USBA 355</name>
    <dbReference type="NCBI Taxonomy" id="560819"/>
    <lineage>
        <taxon>Bacteria</taxon>
        <taxon>Pseudomonadati</taxon>
        <taxon>Pseudomonadota</taxon>
        <taxon>Alphaproteobacteria</taxon>
        <taxon>Rhodospirillales</taxon>
        <taxon>Rhodovibrionaceae</taxon>
        <taxon>Tistlia</taxon>
    </lineage>
</organism>
<protein>
    <submittedName>
        <fullName evidence="2">AMP-binding enzyme</fullName>
    </submittedName>
</protein>
<reference evidence="2 3" key="1">
    <citation type="submission" date="2017-04" db="EMBL/GenBank/DDBJ databases">
        <authorList>
            <person name="Afonso C.L."/>
            <person name="Miller P.J."/>
            <person name="Scott M.A."/>
            <person name="Spackman E."/>
            <person name="Goraichik I."/>
            <person name="Dimitrov K.M."/>
            <person name="Suarez D.L."/>
            <person name="Swayne D.E."/>
        </authorList>
    </citation>
    <scope>NUCLEOTIDE SEQUENCE [LARGE SCALE GENOMIC DNA]</scope>
    <source>
        <strain evidence="2 3">USBA 355</strain>
    </source>
</reference>
<dbReference type="InterPro" id="IPR042099">
    <property type="entry name" value="ANL_N_sf"/>
</dbReference>
<keyword evidence="3" id="KW-1185">Reference proteome</keyword>
<dbReference type="EMBL" id="FWZX01000013">
    <property type="protein sequence ID" value="SMF39209.1"/>
    <property type="molecule type" value="Genomic_DNA"/>
</dbReference>
<evidence type="ECO:0000313" key="3">
    <source>
        <dbReference type="Proteomes" id="UP000192917"/>
    </source>
</evidence>
<feature type="domain" description="AMP-dependent synthetase/ligase" evidence="1">
    <location>
        <begin position="24"/>
        <end position="100"/>
    </location>
</feature>
<name>A0A1Y6C6X2_9PROT</name>
<evidence type="ECO:0000313" key="2">
    <source>
        <dbReference type="EMBL" id="SMF39209.1"/>
    </source>
</evidence>
<accession>A0A1Y6C6X2</accession>
<dbReference type="STRING" id="560819.SAMN05428998_113115"/>
<gene>
    <name evidence="2" type="ORF">SAMN05428998_113115</name>
</gene>
<dbReference type="SUPFAM" id="SSF56801">
    <property type="entry name" value="Acetyl-CoA synthetase-like"/>
    <property type="match status" value="1"/>
</dbReference>
<evidence type="ECO:0000259" key="1">
    <source>
        <dbReference type="Pfam" id="PF00501"/>
    </source>
</evidence>
<dbReference type="Gene3D" id="3.40.50.12780">
    <property type="entry name" value="N-terminal domain of ligase-like"/>
    <property type="match status" value="1"/>
</dbReference>
<dbReference type="AlphaFoldDB" id="A0A1Y6C6X2"/>
<sequence length="229" mass="23985">MTPAGLLRQAGGGLEFLGRKLPPARLAARAETLAAALAGRGVSEGATVALLLPDSPGLVAAVFALLARGARPQLLDPAAAAEAQLEALRDGGARLLLTYDLQGLIDRGLALLAERPDLRIGLLRASEELPFPRNLLAPLLRGSGLGQRPAHPAFFRLEAGRGARYDRAAAGEQLLFSDGPATFAELLGERPDTTKPAPLHRRAGFASLLARLSDGGRYRIEPRPTSSSA</sequence>
<dbReference type="Proteomes" id="UP000192917">
    <property type="component" value="Unassembled WGS sequence"/>
</dbReference>
<dbReference type="InterPro" id="IPR000873">
    <property type="entry name" value="AMP-dep_synth/lig_dom"/>
</dbReference>
<proteinExistence type="predicted"/>
<dbReference type="RefSeq" id="WP_159460239.1">
    <property type="nucleotide sequence ID" value="NZ_FWZX01000013.1"/>
</dbReference>
<dbReference type="Pfam" id="PF00501">
    <property type="entry name" value="AMP-binding"/>
    <property type="match status" value="1"/>
</dbReference>